<dbReference type="AlphaFoldDB" id="A0A848KKJ6"/>
<reference evidence="2 3" key="2">
    <citation type="submission" date="2020-06" db="EMBL/GenBank/DDBJ databases">
        <title>Antribacter stalactiti gen. nov., sp. nov., a new member of the family Nacardiaceae isolated from a cave.</title>
        <authorList>
            <person name="Kim I.S."/>
        </authorList>
    </citation>
    <scope>NUCLEOTIDE SEQUENCE [LARGE SCALE GENOMIC DNA]</scope>
    <source>
        <strain evidence="2 3">YC2-7</strain>
    </source>
</reference>
<accession>A0A848KKJ6</accession>
<comment type="caution">
    <text evidence="2">The sequence shown here is derived from an EMBL/GenBank/DDBJ whole genome shotgun (WGS) entry which is preliminary data.</text>
</comment>
<organism evidence="2 3">
    <name type="scientific">Antrihabitans stalactiti</name>
    <dbReference type="NCBI Taxonomy" id="2584121"/>
    <lineage>
        <taxon>Bacteria</taxon>
        <taxon>Bacillati</taxon>
        <taxon>Actinomycetota</taxon>
        <taxon>Actinomycetes</taxon>
        <taxon>Mycobacteriales</taxon>
        <taxon>Nocardiaceae</taxon>
        <taxon>Antrihabitans</taxon>
    </lineage>
</organism>
<proteinExistence type="predicted"/>
<sequence>MLRISVLRFSVWLATMIAACGMALAAEATAQAEVPGTPCGPDMVVNTHDKCVKVGEFCSFSDGMILGTIGLDGRCVIPGTNIRLDLLR</sequence>
<gene>
    <name evidence="2" type="ORF">FGL95_20875</name>
</gene>
<dbReference type="PROSITE" id="PS51257">
    <property type="entry name" value="PROKAR_LIPOPROTEIN"/>
    <property type="match status" value="1"/>
</dbReference>
<evidence type="ECO:0000313" key="2">
    <source>
        <dbReference type="EMBL" id="NMN97494.1"/>
    </source>
</evidence>
<reference evidence="2 3" key="1">
    <citation type="submission" date="2019-05" db="EMBL/GenBank/DDBJ databases">
        <authorList>
            <person name="Lee S.D."/>
        </authorList>
    </citation>
    <scope>NUCLEOTIDE SEQUENCE [LARGE SCALE GENOMIC DNA]</scope>
    <source>
        <strain evidence="2 3">YC2-7</strain>
    </source>
</reference>
<feature type="chain" id="PRO_5032654598" evidence="1">
    <location>
        <begin position="26"/>
        <end position="88"/>
    </location>
</feature>
<evidence type="ECO:0000256" key="1">
    <source>
        <dbReference type="SAM" id="SignalP"/>
    </source>
</evidence>
<protein>
    <submittedName>
        <fullName evidence="2">Uncharacterized protein</fullName>
    </submittedName>
</protein>
<name>A0A848KKJ6_9NOCA</name>
<keyword evidence="3" id="KW-1185">Reference proteome</keyword>
<feature type="signal peptide" evidence="1">
    <location>
        <begin position="1"/>
        <end position="25"/>
    </location>
</feature>
<dbReference type="EMBL" id="VCQU01000007">
    <property type="protein sequence ID" value="NMN97494.1"/>
    <property type="molecule type" value="Genomic_DNA"/>
</dbReference>
<dbReference type="RefSeq" id="WP_169590400.1">
    <property type="nucleotide sequence ID" value="NZ_VCQU01000007.1"/>
</dbReference>
<evidence type="ECO:0000313" key="3">
    <source>
        <dbReference type="Proteomes" id="UP000535543"/>
    </source>
</evidence>
<keyword evidence="1" id="KW-0732">Signal</keyword>
<dbReference type="Proteomes" id="UP000535543">
    <property type="component" value="Unassembled WGS sequence"/>
</dbReference>